<dbReference type="AlphaFoldDB" id="A0AAW2N1D7"/>
<sequence length="102" mass="10682">MGEVIKAGATTLNIPDTVGYTLPSEFGQLIADIKANAPGIENGAHAGARQLEVTINGIGERAGNASLGEKNTVGYVSSHTKQLLELMHLLMKVESIRLALNA</sequence>
<dbReference type="InterPro" id="IPR013785">
    <property type="entry name" value="Aldolase_TIM"/>
</dbReference>
<evidence type="ECO:0000313" key="2">
    <source>
        <dbReference type="EMBL" id="KAL0336627.1"/>
    </source>
</evidence>
<dbReference type="EMBL" id="JACGWJ010000021">
    <property type="protein sequence ID" value="KAL0336627.1"/>
    <property type="molecule type" value="Genomic_DNA"/>
</dbReference>
<reference evidence="2" key="1">
    <citation type="submission" date="2020-06" db="EMBL/GenBank/DDBJ databases">
        <authorList>
            <person name="Li T."/>
            <person name="Hu X."/>
            <person name="Zhang T."/>
            <person name="Song X."/>
            <person name="Zhang H."/>
            <person name="Dai N."/>
            <person name="Sheng W."/>
            <person name="Hou X."/>
            <person name="Wei L."/>
        </authorList>
    </citation>
    <scope>NUCLEOTIDE SEQUENCE</scope>
    <source>
        <strain evidence="2">G02</strain>
        <tissue evidence="2">Leaf</tissue>
    </source>
</reference>
<reference evidence="2" key="2">
    <citation type="journal article" date="2024" name="Plant">
        <title>Genomic evolution and insights into agronomic trait innovations of Sesamum species.</title>
        <authorList>
            <person name="Miao H."/>
            <person name="Wang L."/>
            <person name="Qu L."/>
            <person name="Liu H."/>
            <person name="Sun Y."/>
            <person name="Le M."/>
            <person name="Wang Q."/>
            <person name="Wei S."/>
            <person name="Zheng Y."/>
            <person name="Lin W."/>
            <person name="Duan Y."/>
            <person name="Cao H."/>
            <person name="Xiong S."/>
            <person name="Wang X."/>
            <person name="Wei L."/>
            <person name="Li C."/>
            <person name="Ma Q."/>
            <person name="Ju M."/>
            <person name="Zhao R."/>
            <person name="Li G."/>
            <person name="Mu C."/>
            <person name="Tian Q."/>
            <person name="Mei H."/>
            <person name="Zhang T."/>
            <person name="Gao T."/>
            <person name="Zhang H."/>
        </authorList>
    </citation>
    <scope>NUCLEOTIDE SEQUENCE</scope>
    <source>
        <strain evidence="2">G02</strain>
    </source>
</reference>
<comment type="caution">
    <text evidence="2">The sequence shown here is derived from an EMBL/GenBank/DDBJ whole genome shotgun (WGS) entry which is preliminary data.</text>
</comment>
<dbReference type="GO" id="GO:0009507">
    <property type="term" value="C:chloroplast"/>
    <property type="evidence" value="ECO:0007669"/>
    <property type="project" value="TreeGrafter"/>
</dbReference>
<evidence type="ECO:0000259" key="1">
    <source>
        <dbReference type="PROSITE" id="PS50991"/>
    </source>
</evidence>
<dbReference type="Pfam" id="PF00682">
    <property type="entry name" value="HMGL-like"/>
    <property type="match status" value="1"/>
</dbReference>
<organism evidence="2">
    <name type="scientific">Sesamum radiatum</name>
    <name type="common">Black benniseed</name>
    <dbReference type="NCBI Taxonomy" id="300843"/>
    <lineage>
        <taxon>Eukaryota</taxon>
        <taxon>Viridiplantae</taxon>
        <taxon>Streptophyta</taxon>
        <taxon>Embryophyta</taxon>
        <taxon>Tracheophyta</taxon>
        <taxon>Spermatophyta</taxon>
        <taxon>Magnoliopsida</taxon>
        <taxon>eudicotyledons</taxon>
        <taxon>Gunneridae</taxon>
        <taxon>Pentapetalae</taxon>
        <taxon>asterids</taxon>
        <taxon>lamiids</taxon>
        <taxon>Lamiales</taxon>
        <taxon>Pedaliaceae</taxon>
        <taxon>Sesamum</taxon>
    </lineage>
</organism>
<name>A0AAW2N1D7_SESRA</name>
<proteinExistence type="predicted"/>
<accession>A0AAW2N1D7</accession>
<dbReference type="PROSITE" id="PS50991">
    <property type="entry name" value="PYR_CT"/>
    <property type="match status" value="1"/>
</dbReference>
<dbReference type="Gene3D" id="3.20.20.70">
    <property type="entry name" value="Aldolase class I"/>
    <property type="match status" value="2"/>
</dbReference>
<dbReference type="GO" id="GO:0003852">
    <property type="term" value="F:2-isopropylmalate synthase activity"/>
    <property type="evidence" value="ECO:0007669"/>
    <property type="project" value="TreeGrafter"/>
</dbReference>
<dbReference type="GO" id="GO:0009098">
    <property type="term" value="P:L-leucine biosynthetic process"/>
    <property type="evidence" value="ECO:0007669"/>
    <property type="project" value="TreeGrafter"/>
</dbReference>
<dbReference type="SUPFAM" id="SSF51569">
    <property type="entry name" value="Aldolase"/>
    <property type="match status" value="1"/>
</dbReference>
<gene>
    <name evidence="2" type="ORF">Sradi_4874600</name>
</gene>
<protein>
    <submittedName>
        <fullName evidence="2">2-isopropylmalate synthase 1, chloroplastic</fullName>
    </submittedName>
</protein>
<dbReference type="InterPro" id="IPR050073">
    <property type="entry name" value="2-IPM_HCS-like"/>
</dbReference>
<dbReference type="PANTHER" id="PTHR10277:SF9">
    <property type="entry name" value="2-ISOPROPYLMALATE SYNTHASE 1, CHLOROPLASTIC-RELATED"/>
    <property type="match status" value="1"/>
</dbReference>
<dbReference type="InterPro" id="IPR000891">
    <property type="entry name" value="PYR_CT"/>
</dbReference>
<feature type="domain" description="Pyruvate carboxyltransferase" evidence="1">
    <location>
        <begin position="1"/>
        <end position="102"/>
    </location>
</feature>
<dbReference type="PANTHER" id="PTHR10277">
    <property type="entry name" value="HOMOCITRATE SYNTHASE-RELATED"/>
    <property type="match status" value="1"/>
</dbReference>